<dbReference type="Gene3D" id="3.40.50.2020">
    <property type="match status" value="1"/>
</dbReference>
<evidence type="ECO:0000256" key="1">
    <source>
        <dbReference type="ARBA" id="ARBA00008007"/>
    </source>
</evidence>
<dbReference type="InterPro" id="IPR051910">
    <property type="entry name" value="ComF/GntX_DNA_util-trans"/>
</dbReference>
<keyword evidence="5" id="KW-1185">Reference proteome</keyword>
<proteinExistence type="inferred from homology"/>
<dbReference type="InterPro" id="IPR029057">
    <property type="entry name" value="PRTase-like"/>
</dbReference>
<dbReference type="Pfam" id="PF00156">
    <property type="entry name" value="Pribosyltran"/>
    <property type="match status" value="1"/>
</dbReference>
<feature type="chain" id="PRO_5015713724" description="Phosphoribosyltransferase domain-containing protein" evidence="2">
    <location>
        <begin position="22"/>
        <end position="246"/>
    </location>
</feature>
<gene>
    <name evidence="4" type="ORF">C6571_11980</name>
</gene>
<reference evidence="4 5" key="1">
    <citation type="submission" date="2018-03" db="EMBL/GenBank/DDBJ databases">
        <title>Genome sequencing of Simplicispira sp.</title>
        <authorList>
            <person name="Kim S.-J."/>
            <person name="Heo J."/>
            <person name="Kwon S.-W."/>
        </authorList>
    </citation>
    <scope>NUCLEOTIDE SEQUENCE [LARGE SCALE GENOMIC DNA]</scope>
    <source>
        <strain evidence="4 5">SC1-8</strain>
    </source>
</reference>
<name>A0A2S0N1V8_9BURK</name>
<dbReference type="CDD" id="cd06223">
    <property type="entry name" value="PRTases_typeI"/>
    <property type="match status" value="1"/>
</dbReference>
<dbReference type="PANTHER" id="PTHR47505:SF1">
    <property type="entry name" value="DNA UTILIZATION PROTEIN YHGH"/>
    <property type="match status" value="1"/>
</dbReference>
<dbReference type="RefSeq" id="WP_106446880.1">
    <property type="nucleotide sequence ID" value="NZ_CP027669.1"/>
</dbReference>
<dbReference type="PANTHER" id="PTHR47505">
    <property type="entry name" value="DNA UTILIZATION PROTEIN YHGH"/>
    <property type="match status" value="1"/>
</dbReference>
<keyword evidence="2" id="KW-0732">Signal</keyword>
<evidence type="ECO:0000256" key="2">
    <source>
        <dbReference type="SAM" id="SignalP"/>
    </source>
</evidence>
<dbReference type="OrthoDB" id="9793412at2"/>
<evidence type="ECO:0000259" key="3">
    <source>
        <dbReference type="Pfam" id="PF00156"/>
    </source>
</evidence>
<dbReference type="AlphaFoldDB" id="A0A2S0N1V8"/>
<feature type="signal peptide" evidence="2">
    <location>
        <begin position="1"/>
        <end position="21"/>
    </location>
</feature>
<dbReference type="KEGG" id="simp:C6571_11980"/>
<evidence type="ECO:0000313" key="5">
    <source>
        <dbReference type="Proteomes" id="UP000239326"/>
    </source>
</evidence>
<evidence type="ECO:0000313" key="4">
    <source>
        <dbReference type="EMBL" id="AVO41903.1"/>
    </source>
</evidence>
<sequence length="246" mass="26649">MARRSLFAQPWSPLRTFSAWAARLPSQCAVCGGWPAQRLCEACIARFAQPRPRCSTCALPLAGGARQCGHCLRHPPLLDACIAALDYAYPWAGVLAQFKFRGDPAWAAPLARLMRSTPWAEPAIDAADWLIPVPLSPTRLGERGFNQAERLAHALCAQKASPRLLLRLHSGADQHTLSRAQRLHNLQGAFAVDPLRVDALRGRRAVLVDDVMTTGATLHAAAQVLRQAGVTHLTALVLARAPQSGQ</sequence>
<accession>A0A2S0N1V8</accession>
<dbReference type="Proteomes" id="UP000239326">
    <property type="component" value="Chromosome"/>
</dbReference>
<organism evidence="4 5">
    <name type="scientific">Simplicispira suum</name>
    <dbReference type="NCBI Taxonomy" id="2109915"/>
    <lineage>
        <taxon>Bacteria</taxon>
        <taxon>Pseudomonadati</taxon>
        <taxon>Pseudomonadota</taxon>
        <taxon>Betaproteobacteria</taxon>
        <taxon>Burkholderiales</taxon>
        <taxon>Comamonadaceae</taxon>
        <taxon>Simplicispira</taxon>
    </lineage>
</organism>
<protein>
    <recommendedName>
        <fullName evidence="3">Phosphoribosyltransferase domain-containing protein</fullName>
    </recommendedName>
</protein>
<dbReference type="InterPro" id="IPR000836">
    <property type="entry name" value="PRTase_dom"/>
</dbReference>
<comment type="similarity">
    <text evidence="1">Belongs to the ComF/GntX family.</text>
</comment>
<feature type="domain" description="Phosphoribosyltransferase" evidence="3">
    <location>
        <begin position="196"/>
        <end position="244"/>
    </location>
</feature>
<dbReference type="SUPFAM" id="SSF53271">
    <property type="entry name" value="PRTase-like"/>
    <property type="match status" value="1"/>
</dbReference>
<dbReference type="EMBL" id="CP027669">
    <property type="protein sequence ID" value="AVO41903.1"/>
    <property type="molecule type" value="Genomic_DNA"/>
</dbReference>